<proteinExistence type="predicted"/>
<name>A0ABQ8RWN4_PERAM</name>
<sequence length="95" mass="11093">MLSKRERIQILMIIDYGNRQQSHRETANLFNGMHPDCNPIPHTTMTRIVRKFTETGNVKDLPRSGRPKSATDDNTSLDVLLHMQENPKTYTNIWR</sequence>
<gene>
    <name evidence="3" type="ORF">ANN_26894</name>
</gene>
<keyword evidence="4" id="KW-1185">Reference proteome</keyword>
<evidence type="ECO:0000259" key="2">
    <source>
        <dbReference type="Pfam" id="PF16087"/>
    </source>
</evidence>
<dbReference type="EMBL" id="JAJSOF020000040">
    <property type="protein sequence ID" value="KAJ4426085.1"/>
    <property type="molecule type" value="Genomic_DNA"/>
</dbReference>
<dbReference type="Proteomes" id="UP001148838">
    <property type="component" value="Unassembled WGS sequence"/>
</dbReference>
<dbReference type="Pfam" id="PF16087">
    <property type="entry name" value="DUF4817"/>
    <property type="match status" value="1"/>
</dbReference>
<accession>A0ABQ8RWN4</accession>
<evidence type="ECO:0000256" key="1">
    <source>
        <dbReference type="SAM" id="MobiDB-lite"/>
    </source>
</evidence>
<feature type="region of interest" description="Disordered" evidence="1">
    <location>
        <begin position="57"/>
        <end position="77"/>
    </location>
</feature>
<comment type="caution">
    <text evidence="3">The sequence shown here is derived from an EMBL/GenBank/DDBJ whole genome shotgun (WGS) entry which is preliminary data.</text>
</comment>
<organism evidence="3 4">
    <name type="scientific">Periplaneta americana</name>
    <name type="common">American cockroach</name>
    <name type="synonym">Blatta americana</name>
    <dbReference type="NCBI Taxonomy" id="6978"/>
    <lineage>
        <taxon>Eukaryota</taxon>
        <taxon>Metazoa</taxon>
        <taxon>Ecdysozoa</taxon>
        <taxon>Arthropoda</taxon>
        <taxon>Hexapoda</taxon>
        <taxon>Insecta</taxon>
        <taxon>Pterygota</taxon>
        <taxon>Neoptera</taxon>
        <taxon>Polyneoptera</taxon>
        <taxon>Dictyoptera</taxon>
        <taxon>Blattodea</taxon>
        <taxon>Blattoidea</taxon>
        <taxon>Blattidae</taxon>
        <taxon>Blattinae</taxon>
        <taxon>Periplaneta</taxon>
    </lineage>
</organism>
<evidence type="ECO:0000313" key="3">
    <source>
        <dbReference type="EMBL" id="KAJ4426085.1"/>
    </source>
</evidence>
<protein>
    <recommendedName>
        <fullName evidence="2">DUF4817 domain-containing protein</fullName>
    </recommendedName>
</protein>
<dbReference type="InterPro" id="IPR032135">
    <property type="entry name" value="DUF4817"/>
</dbReference>
<feature type="domain" description="DUF4817" evidence="2">
    <location>
        <begin position="10"/>
        <end position="58"/>
    </location>
</feature>
<reference evidence="3 4" key="1">
    <citation type="journal article" date="2022" name="Allergy">
        <title>Genome assembly and annotation of Periplaneta americana reveal a comprehensive cockroach allergen profile.</title>
        <authorList>
            <person name="Wang L."/>
            <person name="Xiong Q."/>
            <person name="Saelim N."/>
            <person name="Wang L."/>
            <person name="Nong W."/>
            <person name="Wan A.T."/>
            <person name="Shi M."/>
            <person name="Liu X."/>
            <person name="Cao Q."/>
            <person name="Hui J.H.L."/>
            <person name="Sookrung N."/>
            <person name="Leung T.F."/>
            <person name="Tungtrongchitr A."/>
            <person name="Tsui S.K.W."/>
        </authorList>
    </citation>
    <scope>NUCLEOTIDE SEQUENCE [LARGE SCALE GENOMIC DNA]</scope>
    <source>
        <strain evidence="3">PWHHKU_190912</strain>
    </source>
</reference>
<evidence type="ECO:0000313" key="4">
    <source>
        <dbReference type="Proteomes" id="UP001148838"/>
    </source>
</evidence>